<evidence type="ECO:0000259" key="1">
    <source>
        <dbReference type="PROSITE" id="PS51186"/>
    </source>
</evidence>
<accession>A4BH88</accession>
<dbReference type="PROSITE" id="PS51186">
    <property type="entry name" value="GNAT"/>
    <property type="match status" value="1"/>
</dbReference>
<gene>
    <name evidence="2" type="ORF">MED297_17627</name>
</gene>
<proteinExistence type="predicted"/>
<name>A4BH88_9GAMM</name>
<dbReference type="CDD" id="cd04301">
    <property type="entry name" value="NAT_SF"/>
    <property type="match status" value="1"/>
</dbReference>
<sequence>MTILQQSVGYPVARLTSRQSKALALLNAELIQDEGHSNNLSLLELETRMTEWLDEEEYFCHAVLHRNLPVSYCLWREEASHIHVRQLFTLRNYRGRGLATKLLDFLQDKFAIDKPLRLEVLASNKAAMTFYQKHGFELYAHTFQKKPNPQA</sequence>
<dbReference type="STRING" id="314283.MED297_17627"/>
<dbReference type="AlphaFoldDB" id="A4BH88"/>
<evidence type="ECO:0000313" key="2">
    <source>
        <dbReference type="EMBL" id="EAR08436.1"/>
    </source>
</evidence>
<organism evidence="2 3">
    <name type="scientific">Reinekea blandensis MED297</name>
    <dbReference type="NCBI Taxonomy" id="314283"/>
    <lineage>
        <taxon>Bacteria</taxon>
        <taxon>Pseudomonadati</taxon>
        <taxon>Pseudomonadota</taxon>
        <taxon>Gammaproteobacteria</taxon>
        <taxon>Oceanospirillales</taxon>
        <taxon>Saccharospirillaceae</taxon>
        <taxon>Reinekea</taxon>
    </lineage>
</organism>
<keyword evidence="3" id="KW-1185">Reference proteome</keyword>
<dbReference type="Proteomes" id="UP000005953">
    <property type="component" value="Unassembled WGS sequence"/>
</dbReference>
<dbReference type="SUPFAM" id="SSF55729">
    <property type="entry name" value="Acyl-CoA N-acyltransferases (Nat)"/>
    <property type="match status" value="1"/>
</dbReference>
<dbReference type="EMBL" id="AAOE01000020">
    <property type="protein sequence ID" value="EAR08436.1"/>
    <property type="molecule type" value="Genomic_DNA"/>
</dbReference>
<protein>
    <recommendedName>
        <fullName evidence="1">N-acetyltransferase domain-containing protein</fullName>
    </recommendedName>
</protein>
<dbReference type="OrthoDB" id="510731at2"/>
<dbReference type="Gene3D" id="3.40.630.30">
    <property type="match status" value="1"/>
</dbReference>
<dbReference type="Pfam" id="PF13673">
    <property type="entry name" value="Acetyltransf_10"/>
    <property type="match status" value="1"/>
</dbReference>
<evidence type="ECO:0000313" key="3">
    <source>
        <dbReference type="Proteomes" id="UP000005953"/>
    </source>
</evidence>
<dbReference type="RefSeq" id="WP_008043940.1">
    <property type="nucleotide sequence ID" value="NZ_CH724150.1"/>
</dbReference>
<feature type="domain" description="N-acetyltransferase" evidence="1">
    <location>
        <begin position="10"/>
        <end position="151"/>
    </location>
</feature>
<dbReference type="GO" id="GO:0016747">
    <property type="term" value="F:acyltransferase activity, transferring groups other than amino-acyl groups"/>
    <property type="evidence" value="ECO:0007669"/>
    <property type="project" value="InterPro"/>
</dbReference>
<reference evidence="2 3" key="1">
    <citation type="submission" date="2006-02" db="EMBL/GenBank/DDBJ databases">
        <authorList>
            <person name="Pinhassi J."/>
            <person name="Pedros-Alio C."/>
            <person name="Ferriera S."/>
            <person name="Johnson J."/>
            <person name="Kravitz S."/>
            <person name="Halpern A."/>
            <person name="Remington K."/>
            <person name="Beeson K."/>
            <person name="Tran B."/>
            <person name="Rogers Y.-H."/>
            <person name="Friedman R."/>
            <person name="Venter J.C."/>
        </authorList>
    </citation>
    <scope>NUCLEOTIDE SEQUENCE [LARGE SCALE GENOMIC DNA]</scope>
    <source>
        <strain evidence="2 3">MED297</strain>
    </source>
</reference>
<dbReference type="HOGENOM" id="CLU_145404_0_0_6"/>
<dbReference type="InterPro" id="IPR016181">
    <property type="entry name" value="Acyl_CoA_acyltransferase"/>
</dbReference>
<comment type="caution">
    <text evidence="2">The sequence shown here is derived from an EMBL/GenBank/DDBJ whole genome shotgun (WGS) entry which is preliminary data.</text>
</comment>
<dbReference type="InterPro" id="IPR000182">
    <property type="entry name" value="GNAT_dom"/>
</dbReference>